<dbReference type="SUPFAM" id="SSF81383">
    <property type="entry name" value="F-box domain"/>
    <property type="match status" value="1"/>
</dbReference>
<dbReference type="PANTHER" id="PTHR44259:SF114">
    <property type="entry name" value="OS06G0707300 PROTEIN"/>
    <property type="match status" value="1"/>
</dbReference>
<dbReference type="Pfam" id="PF03478">
    <property type="entry name" value="Beta-prop_KIB1-4"/>
    <property type="match status" value="1"/>
</dbReference>
<dbReference type="AlphaFoldDB" id="A0A8T3BSQ6"/>
<dbReference type="Proteomes" id="UP000829196">
    <property type="component" value="Unassembled WGS sequence"/>
</dbReference>
<dbReference type="InterPro" id="IPR005174">
    <property type="entry name" value="KIB1-4_b-propeller"/>
</dbReference>
<keyword evidence="3" id="KW-1185">Reference proteome</keyword>
<dbReference type="Gene3D" id="1.20.1280.50">
    <property type="match status" value="1"/>
</dbReference>
<dbReference type="InterPro" id="IPR050942">
    <property type="entry name" value="F-box_BR-signaling"/>
</dbReference>
<feature type="domain" description="KIB1-4 beta-propeller" evidence="1">
    <location>
        <begin position="75"/>
        <end position="339"/>
    </location>
</feature>
<evidence type="ECO:0000313" key="3">
    <source>
        <dbReference type="Proteomes" id="UP000829196"/>
    </source>
</evidence>
<dbReference type="InterPro" id="IPR036047">
    <property type="entry name" value="F-box-like_dom_sf"/>
</dbReference>
<evidence type="ECO:0000259" key="1">
    <source>
        <dbReference type="Pfam" id="PF03478"/>
    </source>
</evidence>
<gene>
    <name evidence="2" type="ORF">KFK09_007739</name>
</gene>
<accession>A0A8T3BSQ6</accession>
<comment type="caution">
    <text evidence="2">The sequence shown here is derived from an EMBL/GenBank/DDBJ whole genome shotgun (WGS) entry which is preliminary data.</text>
</comment>
<reference evidence="2" key="1">
    <citation type="journal article" date="2022" name="Front. Genet.">
        <title>Chromosome-Scale Assembly of the Dendrobium nobile Genome Provides Insights Into the Molecular Mechanism of the Biosynthesis of the Medicinal Active Ingredient of Dendrobium.</title>
        <authorList>
            <person name="Xu Q."/>
            <person name="Niu S.-C."/>
            <person name="Li K.-L."/>
            <person name="Zheng P.-J."/>
            <person name="Zhang X.-J."/>
            <person name="Jia Y."/>
            <person name="Liu Y."/>
            <person name="Niu Y.-X."/>
            <person name="Yu L.-H."/>
            <person name="Chen D.-F."/>
            <person name="Zhang G.-Q."/>
        </authorList>
    </citation>
    <scope>NUCLEOTIDE SEQUENCE</scope>
    <source>
        <tissue evidence="2">Leaf</tissue>
    </source>
</reference>
<dbReference type="OrthoDB" id="1937564at2759"/>
<protein>
    <recommendedName>
        <fullName evidence="1">KIB1-4 beta-propeller domain-containing protein</fullName>
    </recommendedName>
</protein>
<evidence type="ECO:0000313" key="2">
    <source>
        <dbReference type="EMBL" id="KAI0520268.1"/>
    </source>
</evidence>
<sequence length="371" mass="41766">MPSGELRWMPDWSVLPQDLLVLISKYFTTFVDFIRFRSVCSSWRSAASPRRVPPSLPLLAFPPVDPDDSNPTCYFLSVSEAKLLKQCLPNSCRDKRFIGSANGWFVLRGKDPFTSDASLLNPLTGTEIHLPPLCPHHFGRTGVEFVLKIVVSSPVSAGQISAVAILGCSMQLALTRPGADEWTLFGSSPNYQDALFFGGRFLVVDRFKRVFACDVDESSGPRLVEVMRYVSPIPFLWRERCYLVDSVGELMMVIRLFDATNAVKTTGFEVFKVDPNHRNQWIEVSSLGDRSLFVGLNRSISIRAREHPGCIENCIYFADDDFSHSGWFSGHKFDIGVFNLGNSSIDLFPDYHSKEECYFSRPSLWFSPSLV</sequence>
<organism evidence="2 3">
    <name type="scientific">Dendrobium nobile</name>
    <name type="common">Orchid</name>
    <dbReference type="NCBI Taxonomy" id="94219"/>
    <lineage>
        <taxon>Eukaryota</taxon>
        <taxon>Viridiplantae</taxon>
        <taxon>Streptophyta</taxon>
        <taxon>Embryophyta</taxon>
        <taxon>Tracheophyta</taxon>
        <taxon>Spermatophyta</taxon>
        <taxon>Magnoliopsida</taxon>
        <taxon>Liliopsida</taxon>
        <taxon>Asparagales</taxon>
        <taxon>Orchidaceae</taxon>
        <taxon>Epidendroideae</taxon>
        <taxon>Malaxideae</taxon>
        <taxon>Dendrobiinae</taxon>
        <taxon>Dendrobium</taxon>
    </lineage>
</organism>
<name>A0A8T3BSQ6_DENNO</name>
<proteinExistence type="predicted"/>
<dbReference type="PANTHER" id="PTHR44259">
    <property type="entry name" value="OS07G0183000 PROTEIN-RELATED"/>
    <property type="match status" value="1"/>
</dbReference>
<dbReference type="EMBL" id="JAGYWB010000006">
    <property type="protein sequence ID" value="KAI0520268.1"/>
    <property type="molecule type" value="Genomic_DNA"/>
</dbReference>